<name>R0IPB3_EXST2</name>
<proteinExistence type="inferred from homology"/>
<keyword evidence="3" id="KW-0812">Transmembrane</keyword>
<organism evidence="7 8">
    <name type="scientific">Exserohilum turcicum (strain 28A)</name>
    <name type="common">Northern leaf blight fungus</name>
    <name type="synonym">Setosphaeria turcica</name>
    <dbReference type="NCBI Taxonomy" id="671987"/>
    <lineage>
        <taxon>Eukaryota</taxon>
        <taxon>Fungi</taxon>
        <taxon>Dikarya</taxon>
        <taxon>Ascomycota</taxon>
        <taxon>Pezizomycotina</taxon>
        <taxon>Dothideomycetes</taxon>
        <taxon>Pleosporomycetidae</taxon>
        <taxon>Pleosporales</taxon>
        <taxon>Pleosporineae</taxon>
        <taxon>Pleosporaceae</taxon>
        <taxon>Exserohilum</taxon>
    </lineage>
</organism>
<keyword evidence="5" id="KW-1133">Transmembrane helix</keyword>
<dbReference type="HOGENOM" id="CLU_022549_1_1_1"/>
<evidence type="ECO:0000313" key="8">
    <source>
        <dbReference type="Proteomes" id="UP000016935"/>
    </source>
</evidence>
<dbReference type="AlphaFoldDB" id="R0IPB3"/>
<evidence type="ECO:0000256" key="3">
    <source>
        <dbReference type="ARBA" id="ARBA00022692"/>
    </source>
</evidence>
<dbReference type="OrthoDB" id="414175at2759"/>
<reference evidence="7 8" key="2">
    <citation type="journal article" date="2013" name="PLoS Genet.">
        <title>Comparative genome structure, secondary metabolite, and effector coding capacity across Cochliobolus pathogens.</title>
        <authorList>
            <person name="Condon B.J."/>
            <person name="Leng Y."/>
            <person name="Wu D."/>
            <person name="Bushley K.E."/>
            <person name="Ohm R.A."/>
            <person name="Otillar R."/>
            <person name="Martin J."/>
            <person name="Schackwitz W."/>
            <person name="Grimwood J."/>
            <person name="MohdZainudin N."/>
            <person name="Xue C."/>
            <person name="Wang R."/>
            <person name="Manning V.A."/>
            <person name="Dhillon B."/>
            <person name="Tu Z.J."/>
            <person name="Steffenson B.J."/>
            <person name="Salamov A."/>
            <person name="Sun H."/>
            <person name="Lowry S."/>
            <person name="LaButti K."/>
            <person name="Han J."/>
            <person name="Copeland A."/>
            <person name="Lindquist E."/>
            <person name="Barry K."/>
            <person name="Schmutz J."/>
            <person name="Baker S.E."/>
            <person name="Ciuffetti L.M."/>
            <person name="Grigoriev I.V."/>
            <person name="Zhong S."/>
            <person name="Turgeon B.G."/>
        </authorList>
    </citation>
    <scope>NUCLEOTIDE SEQUENCE [LARGE SCALE GENOMIC DNA]</scope>
    <source>
        <strain evidence="8">28A</strain>
    </source>
</reference>
<comment type="subcellular location">
    <subcellularLocation>
        <location evidence="1">Membrane</location>
        <topology evidence="1">Single-pass type II membrane protein</topology>
    </subcellularLocation>
</comment>
<gene>
    <name evidence="7" type="ORF">SETTUDRAFT_115319</name>
</gene>
<dbReference type="GeneID" id="19395644"/>
<evidence type="ECO:0000256" key="2">
    <source>
        <dbReference type="ARBA" id="ARBA00006462"/>
    </source>
</evidence>
<evidence type="ECO:0000313" key="7">
    <source>
        <dbReference type="EMBL" id="EOA86800.1"/>
    </source>
</evidence>
<keyword evidence="6" id="KW-0472">Membrane</keyword>
<reference evidence="7 8" key="1">
    <citation type="journal article" date="2012" name="PLoS Pathog.">
        <title>Diverse lifestyles and strategies of plant pathogenesis encoded in the genomes of eighteen Dothideomycetes fungi.</title>
        <authorList>
            <person name="Ohm R.A."/>
            <person name="Feau N."/>
            <person name="Henrissat B."/>
            <person name="Schoch C.L."/>
            <person name="Horwitz B.A."/>
            <person name="Barry K.W."/>
            <person name="Condon B.J."/>
            <person name="Copeland A.C."/>
            <person name="Dhillon B."/>
            <person name="Glaser F."/>
            <person name="Hesse C.N."/>
            <person name="Kosti I."/>
            <person name="LaButti K."/>
            <person name="Lindquist E.A."/>
            <person name="Lucas S."/>
            <person name="Salamov A.A."/>
            <person name="Bradshaw R.E."/>
            <person name="Ciuffetti L."/>
            <person name="Hamelin R.C."/>
            <person name="Kema G.H.J."/>
            <person name="Lawrence C."/>
            <person name="Scott J.A."/>
            <person name="Spatafora J.W."/>
            <person name="Turgeon B.G."/>
            <person name="de Wit P.J.G.M."/>
            <person name="Zhong S."/>
            <person name="Goodwin S.B."/>
            <person name="Grigoriev I.V."/>
        </authorList>
    </citation>
    <scope>NUCLEOTIDE SEQUENCE [LARGE SCALE GENOMIC DNA]</scope>
    <source>
        <strain evidence="8">28A</strain>
    </source>
</reference>
<dbReference type="Proteomes" id="UP000016935">
    <property type="component" value="Unassembled WGS sequence"/>
</dbReference>
<evidence type="ECO:0000256" key="6">
    <source>
        <dbReference type="ARBA" id="ARBA00023136"/>
    </source>
</evidence>
<keyword evidence="7" id="KW-0808">Transferase</keyword>
<protein>
    <submittedName>
        <fullName evidence="7">Glycosyltransferase family 31 protein</fullName>
    </submittedName>
</protein>
<dbReference type="Gene3D" id="3.90.550.50">
    <property type="match status" value="1"/>
</dbReference>
<keyword evidence="4" id="KW-0735">Signal-anchor</keyword>
<comment type="similarity">
    <text evidence="2">Belongs to the glycosyltransferase 31 family. Beta3-Gal-T subfamily.</text>
</comment>
<dbReference type="eggNOG" id="KOG2246">
    <property type="taxonomic scope" value="Eukaryota"/>
</dbReference>
<dbReference type="RefSeq" id="XP_008025393.1">
    <property type="nucleotide sequence ID" value="XM_008027202.1"/>
</dbReference>
<dbReference type="InterPro" id="IPR026050">
    <property type="entry name" value="C1GALT1/C1GALT1_chp1"/>
</dbReference>
<dbReference type="STRING" id="671987.R0IPB3"/>
<keyword evidence="8" id="KW-1185">Reference proteome</keyword>
<evidence type="ECO:0000256" key="4">
    <source>
        <dbReference type="ARBA" id="ARBA00022968"/>
    </source>
</evidence>
<dbReference type="PANTHER" id="PTHR23033:SF40">
    <property type="entry name" value="APPLE DOMAIN-CONTAINING PROTEIN"/>
    <property type="match status" value="1"/>
</dbReference>
<dbReference type="GO" id="GO:0016020">
    <property type="term" value="C:membrane"/>
    <property type="evidence" value="ECO:0007669"/>
    <property type="project" value="UniProtKB-SubCell"/>
</dbReference>
<dbReference type="EMBL" id="KB908592">
    <property type="protein sequence ID" value="EOA86800.1"/>
    <property type="molecule type" value="Genomic_DNA"/>
</dbReference>
<evidence type="ECO:0000256" key="1">
    <source>
        <dbReference type="ARBA" id="ARBA00004606"/>
    </source>
</evidence>
<evidence type="ECO:0000256" key="5">
    <source>
        <dbReference type="ARBA" id="ARBA00022989"/>
    </source>
</evidence>
<dbReference type="GO" id="GO:0016740">
    <property type="term" value="F:transferase activity"/>
    <property type="evidence" value="ECO:0007669"/>
    <property type="project" value="UniProtKB-KW"/>
</dbReference>
<sequence length="472" mass="55046">MSAFRKHMPRTTRLISTIFVLYAFVWLKGWPRTYDDEELPAARRPHQPGAAFGPHPVVRDQLVVSITTTAINVYSKAAPLILNTQQADHEMLLLFSDLQAEIGSWPVFDVIWRLPSDVIMKSDELNRYRTQLEYSQRSIPLEYLRKPDPEDERKEMQLLNKYKMLQTMAAAWDYRPGRSWYIFADDETYIHRPNLMDWLSQHDSEARHFFANPPTDPTALVPDPFAAGGTSFILSRKVMKELFVDRRDAINNWATRISHHVSAFDLVSTMLKEELDLDFVAAWPGISGFDPTTVTFHPSLWCEPILMMHHVAPDMLGDLSKLEREQASDRPLHYADLWDRFFTPENLNYTRTDWDNLSSEPTNGRWNILFETDQVHKDRAKSGEQSPEACEQSCEQNTYCVQWSYSSIPQRNWNDNAETKCHLSSSIRFGLHVRPKDMPTHGPKATLSWQSGWKKARFHRWARQQQCHEQHQ</sequence>
<accession>R0IPB3</accession>
<dbReference type="PANTHER" id="PTHR23033">
    <property type="entry name" value="BETA1,3-GALACTOSYLTRANSFERASE"/>
    <property type="match status" value="1"/>
</dbReference>